<keyword evidence="8" id="KW-1185">Reference proteome</keyword>
<dbReference type="SUPFAM" id="SSF57701">
    <property type="entry name" value="Zn2/Cys6 DNA-binding domain"/>
    <property type="match status" value="1"/>
</dbReference>
<name>A0A9P4XU60_CRYP1</name>
<feature type="compositionally biased region" description="Low complexity" evidence="5">
    <location>
        <begin position="117"/>
        <end position="128"/>
    </location>
</feature>
<dbReference type="CDD" id="cd12148">
    <property type="entry name" value="fungal_TF_MHR"/>
    <property type="match status" value="1"/>
</dbReference>
<dbReference type="PROSITE" id="PS00463">
    <property type="entry name" value="ZN2_CY6_FUNGAL_1"/>
    <property type="match status" value="1"/>
</dbReference>
<feature type="region of interest" description="Disordered" evidence="5">
    <location>
        <begin position="1"/>
        <end position="22"/>
    </location>
</feature>
<dbReference type="PROSITE" id="PS50048">
    <property type="entry name" value="ZN2_CY6_FUNGAL_2"/>
    <property type="match status" value="1"/>
</dbReference>
<dbReference type="CDD" id="cd00067">
    <property type="entry name" value="GAL4"/>
    <property type="match status" value="1"/>
</dbReference>
<organism evidence="7 8">
    <name type="scientific">Cryphonectria parasitica (strain ATCC 38755 / EP155)</name>
    <dbReference type="NCBI Taxonomy" id="660469"/>
    <lineage>
        <taxon>Eukaryota</taxon>
        <taxon>Fungi</taxon>
        <taxon>Dikarya</taxon>
        <taxon>Ascomycota</taxon>
        <taxon>Pezizomycotina</taxon>
        <taxon>Sordariomycetes</taxon>
        <taxon>Sordariomycetidae</taxon>
        <taxon>Diaporthales</taxon>
        <taxon>Cryphonectriaceae</taxon>
        <taxon>Cryphonectria-Endothia species complex</taxon>
        <taxon>Cryphonectria</taxon>
    </lineage>
</organism>
<keyword evidence="1" id="KW-0479">Metal-binding</keyword>
<dbReference type="SMART" id="SM00066">
    <property type="entry name" value="GAL4"/>
    <property type="match status" value="1"/>
</dbReference>
<evidence type="ECO:0000313" key="7">
    <source>
        <dbReference type="EMBL" id="KAF3760886.1"/>
    </source>
</evidence>
<dbReference type="InterPro" id="IPR036864">
    <property type="entry name" value="Zn2-C6_fun-type_DNA-bd_sf"/>
</dbReference>
<dbReference type="GeneID" id="63835008"/>
<dbReference type="AlphaFoldDB" id="A0A9P4XU60"/>
<sequence length="716" mass="78974">MSDRRAEGSEPPAKRRKVRKGTRSCWECKRRKIKCQFDAPDDAVCIGCKQRGTICRSQEYDDENAPEPGQKSDPPLARRLDRLEQMMERIVDKISVHRRGPSESGHIPTPAMTSIESSTPTLPTTAASQGPASRPATSAGPQLLPPLNQHYWVCNSLRSVVPPQAVVDAIISASPGALYAVSMCYSDAERCAGRAETTASLAVSPPMTAHALILAKRALQILICVQQLPPAYDWDALGPSAPITDTMSRLLNGATLVTSNDELMGYAEGIECLLLQASYQANCGNLRRAWITTRRALGLAQMMGLDKKHTAAFRSCDPSTSPARRTSPHVLWVKVVSWDRYLSLLLGLSLGSRGNEFGSEKASEEDTPIDRLEKAHSLISERISERNDKHQRDPSRHQSIYALTQDIDLELEAAASAMPPGWWDEPRLDPFASQVSMWDATAKVLFQIHHFTLVLLLHVPYMLRDLASPRYDYSKTTCVATARDLLSRFFSFRTHNVSAYSCRRVDYAGLIAAMTLCLSYLGRRRTETWVRSRLSDDSELIELTRRRMEHVARVNGDRLSKEAVGIIGQLAPIIQKATAALQGPTEAEAPPSPEAVAKDLQFNIPYLGSVNIKIPGSTTYSYTADWHGHRRHPSSATSALDRMALSPTQQQVSASLEAPQSSFSDIGFMQFAQYDNQLPFGTGPSLGAEPDFMAGADDWALQGVDAAYWSLFEGIM</sequence>
<feature type="domain" description="Zn(2)-C6 fungal-type" evidence="6">
    <location>
        <begin position="24"/>
        <end position="57"/>
    </location>
</feature>
<dbReference type="SMART" id="SM00906">
    <property type="entry name" value="Fungal_trans"/>
    <property type="match status" value="1"/>
</dbReference>
<dbReference type="PANTHER" id="PTHR47840:SF1">
    <property type="entry name" value="ZN(II)2CYS6 TRANSCRIPTION FACTOR (EUROFUNG)"/>
    <property type="match status" value="1"/>
</dbReference>
<dbReference type="RefSeq" id="XP_040771865.1">
    <property type="nucleotide sequence ID" value="XM_040917879.1"/>
</dbReference>
<proteinExistence type="predicted"/>
<evidence type="ECO:0000256" key="4">
    <source>
        <dbReference type="ARBA" id="ARBA00023242"/>
    </source>
</evidence>
<evidence type="ECO:0000256" key="2">
    <source>
        <dbReference type="ARBA" id="ARBA00023015"/>
    </source>
</evidence>
<dbReference type="GO" id="GO:0000981">
    <property type="term" value="F:DNA-binding transcription factor activity, RNA polymerase II-specific"/>
    <property type="evidence" value="ECO:0007669"/>
    <property type="project" value="InterPro"/>
</dbReference>
<dbReference type="InterPro" id="IPR007219">
    <property type="entry name" value="XnlR_reg_dom"/>
</dbReference>
<keyword evidence="2" id="KW-0805">Transcription regulation</keyword>
<evidence type="ECO:0000256" key="5">
    <source>
        <dbReference type="SAM" id="MobiDB-lite"/>
    </source>
</evidence>
<protein>
    <recommendedName>
        <fullName evidence="6">Zn(2)-C6 fungal-type domain-containing protein</fullName>
    </recommendedName>
</protein>
<evidence type="ECO:0000259" key="6">
    <source>
        <dbReference type="PROSITE" id="PS50048"/>
    </source>
</evidence>
<dbReference type="PANTHER" id="PTHR47840">
    <property type="entry name" value="ZN(II)2CYS6 TRANSCRIPTION FACTOR (EUROFUNG)-RELATED"/>
    <property type="match status" value="1"/>
</dbReference>
<dbReference type="OrthoDB" id="5392779at2759"/>
<accession>A0A9P4XU60</accession>
<evidence type="ECO:0000256" key="1">
    <source>
        <dbReference type="ARBA" id="ARBA00022723"/>
    </source>
</evidence>
<dbReference type="EMBL" id="MU032352">
    <property type="protein sequence ID" value="KAF3760886.1"/>
    <property type="molecule type" value="Genomic_DNA"/>
</dbReference>
<dbReference type="Gene3D" id="4.10.240.10">
    <property type="entry name" value="Zn(2)-C6 fungal-type DNA-binding domain"/>
    <property type="match status" value="1"/>
</dbReference>
<keyword evidence="3" id="KW-0804">Transcription</keyword>
<comment type="caution">
    <text evidence="7">The sequence shown here is derived from an EMBL/GenBank/DDBJ whole genome shotgun (WGS) entry which is preliminary data.</text>
</comment>
<reference evidence="7" key="1">
    <citation type="journal article" date="2020" name="Phytopathology">
        <title>Genome sequence of the chestnut blight fungus Cryphonectria parasitica EP155: A fundamental resource for an archetypical invasive plant pathogen.</title>
        <authorList>
            <person name="Crouch J.A."/>
            <person name="Dawe A."/>
            <person name="Aerts A."/>
            <person name="Barry K."/>
            <person name="Churchill A.C.L."/>
            <person name="Grimwood J."/>
            <person name="Hillman B."/>
            <person name="Milgroom M.G."/>
            <person name="Pangilinan J."/>
            <person name="Smith M."/>
            <person name="Salamov A."/>
            <person name="Schmutz J."/>
            <person name="Yadav J."/>
            <person name="Grigoriev I.V."/>
            <person name="Nuss D."/>
        </authorList>
    </citation>
    <scope>NUCLEOTIDE SEQUENCE</scope>
    <source>
        <strain evidence="7">EP155</strain>
    </source>
</reference>
<dbReference type="InterPro" id="IPR001138">
    <property type="entry name" value="Zn2Cys6_DnaBD"/>
</dbReference>
<dbReference type="GO" id="GO:0008270">
    <property type="term" value="F:zinc ion binding"/>
    <property type="evidence" value="ECO:0007669"/>
    <property type="project" value="InterPro"/>
</dbReference>
<evidence type="ECO:0000256" key="3">
    <source>
        <dbReference type="ARBA" id="ARBA00023163"/>
    </source>
</evidence>
<dbReference type="GO" id="GO:0003677">
    <property type="term" value="F:DNA binding"/>
    <property type="evidence" value="ECO:0007669"/>
    <property type="project" value="InterPro"/>
</dbReference>
<gene>
    <name evidence="7" type="ORF">M406DRAFT_267438</name>
</gene>
<dbReference type="Pfam" id="PF00172">
    <property type="entry name" value="Zn_clus"/>
    <property type="match status" value="1"/>
</dbReference>
<evidence type="ECO:0000313" key="8">
    <source>
        <dbReference type="Proteomes" id="UP000803844"/>
    </source>
</evidence>
<dbReference type="Proteomes" id="UP000803844">
    <property type="component" value="Unassembled WGS sequence"/>
</dbReference>
<keyword evidence="4" id="KW-0539">Nucleus</keyword>
<dbReference type="GO" id="GO:0006351">
    <property type="term" value="P:DNA-templated transcription"/>
    <property type="evidence" value="ECO:0007669"/>
    <property type="project" value="InterPro"/>
</dbReference>
<feature type="region of interest" description="Disordered" evidence="5">
    <location>
        <begin position="94"/>
        <end position="141"/>
    </location>
</feature>